<evidence type="ECO:0000256" key="3">
    <source>
        <dbReference type="ARBA" id="ARBA00022692"/>
    </source>
</evidence>
<feature type="transmembrane region" description="Helical" evidence="6">
    <location>
        <begin position="73"/>
        <end position="97"/>
    </location>
</feature>
<protein>
    <recommendedName>
        <fullName evidence="7">Phosphatidic acid phosphatase type 2/haloperoxidase domain-containing protein</fullName>
    </recommendedName>
</protein>
<evidence type="ECO:0000256" key="5">
    <source>
        <dbReference type="ARBA" id="ARBA00023136"/>
    </source>
</evidence>
<feature type="transmembrane region" description="Helical" evidence="6">
    <location>
        <begin position="169"/>
        <end position="194"/>
    </location>
</feature>
<comment type="subcellular location">
    <subcellularLocation>
        <location evidence="1">Membrane</location>
        <topology evidence="1">Multi-pass membrane protein</topology>
    </subcellularLocation>
</comment>
<keyword evidence="4 6" id="KW-1133">Transmembrane helix</keyword>
<evidence type="ECO:0000313" key="8">
    <source>
        <dbReference type="EMBL" id="THH14991.1"/>
    </source>
</evidence>
<dbReference type="SMART" id="SM00014">
    <property type="entry name" value="acidPPc"/>
    <property type="match status" value="1"/>
</dbReference>
<keyword evidence="9" id="KW-1185">Reference proteome</keyword>
<proteinExistence type="inferred from homology"/>
<dbReference type="GO" id="GO:0006644">
    <property type="term" value="P:phospholipid metabolic process"/>
    <property type="evidence" value="ECO:0007669"/>
    <property type="project" value="InterPro"/>
</dbReference>
<evidence type="ECO:0000259" key="7">
    <source>
        <dbReference type="SMART" id="SM00014"/>
    </source>
</evidence>
<sequence length="268" mass="29664">MAATVLTRVNARARELLGEDVFDWTDRSYVIDWIVAAGLLLLSYIVSDSLPVFERDFSLEDPLISHKHTHQQISGTTNALIALAVPFTIAGVIGIVRASLWEIHHGFLAIFSGRAIARLITESLKNRVVSVQTSWQGVNGTRLFKHVLGTKLADVTDGRRSFPSGHSSTAFAGMTFISFFLAGKTAAWCFQAPISPTSITGTRLGRLMLTLLPLAFAAWVAISRVEDYRHHKEDVVVGSLIGLFSSSICYLTFWPNPFTTEEWRVRVD</sequence>
<dbReference type="PANTHER" id="PTHR10165">
    <property type="entry name" value="LIPID PHOSPHATE PHOSPHATASE"/>
    <property type="match status" value="1"/>
</dbReference>
<evidence type="ECO:0000256" key="6">
    <source>
        <dbReference type="SAM" id="Phobius"/>
    </source>
</evidence>
<dbReference type="Proteomes" id="UP000310158">
    <property type="component" value="Unassembled WGS sequence"/>
</dbReference>
<gene>
    <name evidence="8" type="ORF">EW146_g5423</name>
</gene>
<reference evidence="8 9" key="1">
    <citation type="submission" date="2019-02" db="EMBL/GenBank/DDBJ databases">
        <title>Genome sequencing of the rare red list fungi Bondarzewia mesenterica.</title>
        <authorList>
            <person name="Buettner E."/>
            <person name="Kellner H."/>
        </authorList>
    </citation>
    <scope>NUCLEOTIDE SEQUENCE [LARGE SCALE GENOMIC DNA]</scope>
    <source>
        <strain evidence="8 9">DSM 108281</strain>
    </source>
</reference>
<feature type="domain" description="Phosphatidic acid phosphatase type 2/haloperoxidase" evidence="7">
    <location>
        <begin position="125"/>
        <end position="250"/>
    </location>
</feature>
<dbReference type="InterPro" id="IPR043216">
    <property type="entry name" value="PAP-like"/>
</dbReference>
<dbReference type="InterPro" id="IPR000326">
    <property type="entry name" value="PAP2/HPO"/>
</dbReference>
<evidence type="ECO:0000256" key="2">
    <source>
        <dbReference type="ARBA" id="ARBA00008816"/>
    </source>
</evidence>
<comment type="similarity">
    <text evidence="2">Belongs to the PA-phosphatase related phosphoesterase family.</text>
</comment>
<dbReference type="PANTHER" id="PTHR10165:SF35">
    <property type="entry name" value="RE23632P"/>
    <property type="match status" value="1"/>
</dbReference>
<accession>A0A4S4LTM8</accession>
<evidence type="ECO:0000313" key="9">
    <source>
        <dbReference type="Proteomes" id="UP000310158"/>
    </source>
</evidence>
<comment type="caution">
    <text evidence="8">The sequence shown here is derived from an EMBL/GenBank/DDBJ whole genome shotgun (WGS) entry which is preliminary data.</text>
</comment>
<dbReference type="GO" id="GO:0046839">
    <property type="term" value="P:phospholipid dephosphorylation"/>
    <property type="evidence" value="ECO:0007669"/>
    <property type="project" value="TreeGrafter"/>
</dbReference>
<organism evidence="8 9">
    <name type="scientific">Bondarzewia mesenterica</name>
    <dbReference type="NCBI Taxonomy" id="1095465"/>
    <lineage>
        <taxon>Eukaryota</taxon>
        <taxon>Fungi</taxon>
        <taxon>Dikarya</taxon>
        <taxon>Basidiomycota</taxon>
        <taxon>Agaricomycotina</taxon>
        <taxon>Agaricomycetes</taxon>
        <taxon>Russulales</taxon>
        <taxon>Bondarzewiaceae</taxon>
        <taxon>Bondarzewia</taxon>
    </lineage>
</organism>
<keyword evidence="5 6" id="KW-0472">Membrane</keyword>
<dbReference type="AlphaFoldDB" id="A0A4S4LTM8"/>
<dbReference type="OrthoDB" id="10030083at2759"/>
<evidence type="ECO:0000256" key="4">
    <source>
        <dbReference type="ARBA" id="ARBA00022989"/>
    </source>
</evidence>
<dbReference type="SUPFAM" id="SSF48317">
    <property type="entry name" value="Acid phosphatase/Vanadium-dependent haloperoxidase"/>
    <property type="match status" value="1"/>
</dbReference>
<dbReference type="Pfam" id="PF01569">
    <property type="entry name" value="PAP2"/>
    <property type="match status" value="1"/>
</dbReference>
<evidence type="ECO:0000256" key="1">
    <source>
        <dbReference type="ARBA" id="ARBA00004141"/>
    </source>
</evidence>
<dbReference type="GO" id="GO:0008195">
    <property type="term" value="F:phosphatidate phosphatase activity"/>
    <property type="evidence" value="ECO:0007669"/>
    <property type="project" value="TreeGrafter"/>
</dbReference>
<name>A0A4S4LTM8_9AGAM</name>
<dbReference type="EMBL" id="SGPL01000236">
    <property type="protein sequence ID" value="THH14991.1"/>
    <property type="molecule type" value="Genomic_DNA"/>
</dbReference>
<feature type="transmembrane region" description="Helical" evidence="6">
    <location>
        <begin position="206"/>
        <end position="223"/>
    </location>
</feature>
<dbReference type="Gene3D" id="1.20.144.10">
    <property type="entry name" value="Phosphatidic acid phosphatase type 2/haloperoxidase"/>
    <property type="match status" value="1"/>
</dbReference>
<feature type="transmembrane region" description="Helical" evidence="6">
    <location>
        <begin position="235"/>
        <end position="254"/>
    </location>
</feature>
<dbReference type="GO" id="GO:0016020">
    <property type="term" value="C:membrane"/>
    <property type="evidence" value="ECO:0007669"/>
    <property type="project" value="UniProtKB-SubCell"/>
</dbReference>
<keyword evidence="3 6" id="KW-0812">Transmembrane</keyword>
<dbReference type="InterPro" id="IPR036938">
    <property type="entry name" value="PAP2/HPO_sf"/>
</dbReference>